<dbReference type="InterPro" id="IPR002797">
    <property type="entry name" value="Polysacc_synth"/>
</dbReference>
<sequence length="518" mass="55387">MSQPPITPVTTPPPDKGGDDMATLAKGGRTNTLGFILRLLGGLPFLFVGFRLYGVDEMGRFAAAFVVIEIFALICALGEKRGLAQRLTEGIETDEDTPANLVFDAMLVSLVVSGLACLLLITFPAIIFPNGTGSDFDMWMIAAIPAFALTEILLAAQAYRYDIATTVRARAVVEPWVKSIGITAFFFIPALAGGGIALAFLAAIYAALLTALYSFLRTYGLPKAWRPRPRYLSKMTSRALPLIGADVIERGTRLLDVFLLGQFTSAGTVGIYWFAKEVVSLPQKLKTSFEPILAPVITKNLKTGNMDAIASQVRQVGFWIIALQAGIALTLAIPGEAVMGLGGPEIVGGTGALAILLAAEVIASMAVVSESVLVYIARKRNLAISVGVITLQGTLSVGFILLVQHWGYPEGFQAAGAAAALFVALGVASLVKSLVLKTLLKAPVSNWRWPLVWAAAPAVIVGFIFTEFTPEWVEIIIGGPAIFAAYFWVIWKYGFDEADKVLFRKNVAPIDSDLNASN</sequence>
<keyword evidence="5 6" id="KW-0472">Membrane</keyword>
<dbReference type="eggNOG" id="COG2244">
    <property type="taxonomic scope" value="Bacteria"/>
</dbReference>
<dbReference type="PANTHER" id="PTHR30250:SF11">
    <property type="entry name" value="O-ANTIGEN TRANSPORTER-RELATED"/>
    <property type="match status" value="1"/>
</dbReference>
<reference evidence="7 8" key="1">
    <citation type="submission" date="2014-04" db="EMBL/GenBank/DDBJ databases">
        <title>A comprehensive comparison of genomes of Erythrobacter spp. strains.</title>
        <authorList>
            <person name="Zheng Q."/>
        </authorList>
    </citation>
    <scope>NUCLEOTIDE SEQUENCE [LARGE SCALE GENOMIC DNA]</scope>
    <source>
        <strain evidence="7 8">DSM 6997</strain>
    </source>
</reference>
<feature type="transmembrane region" description="Helical" evidence="6">
    <location>
        <begin position="196"/>
        <end position="216"/>
    </location>
</feature>
<keyword evidence="4 6" id="KW-1133">Transmembrane helix</keyword>
<feature type="transmembrane region" description="Helical" evidence="6">
    <location>
        <begin position="316"/>
        <end position="333"/>
    </location>
</feature>
<feature type="transmembrane region" description="Helical" evidence="6">
    <location>
        <begin position="382"/>
        <end position="406"/>
    </location>
</feature>
<proteinExistence type="predicted"/>
<keyword evidence="2" id="KW-1003">Cell membrane</keyword>
<feature type="transmembrane region" description="Helical" evidence="6">
    <location>
        <begin position="139"/>
        <end position="159"/>
    </location>
</feature>
<organism evidence="7 8">
    <name type="scientific">Erythrobacter longus</name>
    <dbReference type="NCBI Taxonomy" id="1044"/>
    <lineage>
        <taxon>Bacteria</taxon>
        <taxon>Pseudomonadati</taxon>
        <taxon>Pseudomonadota</taxon>
        <taxon>Alphaproteobacteria</taxon>
        <taxon>Sphingomonadales</taxon>
        <taxon>Erythrobacteraceae</taxon>
        <taxon>Erythrobacter/Porphyrobacter group</taxon>
        <taxon>Erythrobacter</taxon>
    </lineage>
</organism>
<feature type="transmembrane region" description="Helical" evidence="6">
    <location>
        <begin position="447"/>
        <end position="466"/>
    </location>
</feature>
<evidence type="ECO:0000313" key="7">
    <source>
        <dbReference type="EMBL" id="KEO92018.1"/>
    </source>
</evidence>
<dbReference type="GO" id="GO:0005886">
    <property type="term" value="C:plasma membrane"/>
    <property type="evidence" value="ECO:0007669"/>
    <property type="project" value="UniProtKB-SubCell"/>
</dbReference>
<evidence type="ECO:0000256" key="1">
    <source>
        <dbReference type="ARBA" id="ARBA00004651"/>
    </source>
</evidence>
<feature type="transmembrane region" description="Helical" evidence="6">
    <location>
        <begin position="353"/>
        <end position="375"/>
    </location>
</feature>
<gene>
    <name evidence="7" type="ORF">EH31_04925</name>
</gene>
<evidence type="ECO:0000313" key="8">
    <source>
        <dbReference type="Proteomes" id="UP000027647"/>
    </source>
</evidence>
<dbReference type="AlphaFoldDB" id="A0A074MJH6"/>
<name>A0A074MJH6_ERYLO</name>
<dbReference type="PANTHER" id="PTHR30250">
    <property type="entry name" value="PST FAMILY PREDICTED COLANIC ACID TRANSPORTER"/>
    <property type="match status" value="1"/>
</dbReference>
<evidence type="ECO:0000256" key="2">
    <source>
        <dbReference type="ARBA" id="ARBA00022475"/>
    </source>
</evidence>
<protein>
    <submittedName>
        <fullName evidence="7">Polysaccharide biosynthesis protein</fullName>
    </submittedName>
</protein>
<feature type="transmembrane region" description="Helical" evidence="6">
    <location>
        <begin position="99"/>
        <end position="127"/>
    </location>
</feature>
<feature type="transmembrane region" description="Helical" evidence="6">
    <location>
        <begin position="35"/>
        <end position="53"/>
    </location>
</feature>
<accession>A0A074MJH6</accession>
<comment type="caution">
    <text evidence="7">The sequence shown here is derived from an EMBL/GenBank/DDBJ whole genome shotgun (WGS) entry which is preliminary data.</text>
</comment>
<keyword evidence="3 6" id="KW-0812">Transmembrane</keyword>
<feature type="transmembrane region" description="Helical" evidence="6">
    <location>
        <begin position="171"/>
        <end position="190"/>
    </location>
</feature>
<comment type="subcellular location">
    <subcellularLocation>
        <location evidence="1">Cell membrane</location>
        <topology evidence="1">Multi-pass membrane protein</topology>
    </subcellularLocation>
</comment>
<evidence type="ECO:0000256" key="3">
    <source>
        <dbReference type="ARBA" id="ARBA00022692"/>
    </source>
</evidence>
<evidence type="ECO:0000256" key="6">
    <source>
        <dbReference type="SAM" id="Phobius"/>
    </source>
</evidence>
<dbReference type="STRING" id="1044.EH31_04925"/>
<feature type="transmembrane region" description="Helical" evidence="6">
    <location>
        <begin position="472"/>
        <end position="491"/>
    </location>
</feature>
<keyword evidence="8" id="KW-1185">Reference proteome</keyword>
<feature type="transmembrane region" description="Helical" evidence="6">
    <location>
        <begin position="59"/>
        <end position="78"/>
    </location>
</feature>
<dbReference type="EMBL" id="JMIW01000001">
    <property type="protein sequence ID" value="KEO92018.1"/>
    <property type="molecule type" value="Genomic_DNA"/>
</dbReference>
<dbReference type="Pfam" id="PF01943">
    <property type="entry name" value="Polysacc_synt"/>
    <property type="match status" value="1"/>
</dbReference>
<evidence type="ECO:0000256" key="5">
    <source>
        <dbReference type="ARBA" id="ARBA00023136"/>
    </source>
</evidence>
<dbReference type="Proteomes" id="UP000027647">
    <property type="component" value="Unassembled WGS sequence"/>
</dbReference>
<feature type="transmembrane region" description="Helical" evidence="6">
    <location>
        <begin position="412"/>
        <end position="435"/>
    </location>
</feature>
<evidence type="ECO:0000256" key="4">
    <source>
        <dbReference type="ARBA" id="ARBA00022989"/>
    </source>
</evidence>
<dbReference type="InterPro" id="IPR050833">
    <property type="entry name" value="Poly_Biosynth_Transport"/>
</dbReference>